<accession>A0ACC1N823</accession>
<proteinExistence type="predicted"/>
<gene>
    <name evidence="1" type="ORF">NQ176_g5542</name>
</gene>
<evidence type="ECO:0000313" key="2">
    <source>
        <dbReference type="Proteomes" id="UP001143910"/>
    </source>
</evidence>
<comment type="caution">
    <text evidence="1">The sequence shown here is derived from an EMBL/GenBank/DDBJ whole genome shotgun (WGS) entry which is preliminary data.</text>
</comment>
<dbReference type="Proteomes" id="UP001143910">
    <property type="component" value="Unassembled WGS sequence"/>
</dbReference>
<evidence type="ECO:0000313" key="1">
    <source>
        <dbReference type="EMBL" id="KAJ2975402.1"/>
    </source>
</evidence>
<reference evidence="1" key="1">
    <citation type="submission" date="2022-08" db="EMBL/GenBank/DDBJ databases">
        <title>Genome Sequence of Lecanicillium fungicola.</title>
        <authorList>
            <person name="Buettner E."/>
        </authorList>
    </citation>
    <scope>NUCLEOTIDE SEQUENCE</scope>
    <source>
        <strain evidence="1">Babe33</strain>
    </source>
</reference>
<dbReference type="EMBL" id="JANJQO010000712">
    <property type="protein sequence ID" value="KAJ2975402.1"/>
    <property type="molecule type" value="Genomic_DNA"/>
</dbReference>
<protein>
    <submittedName>
        <fullName evidence="1">Uncharacterized protein</fullName>
    </submittedName>
</protein>
<name>A0ACC1N823_9HYPO</name>
<organism evidence="1 2">
    <name type="scientific">Zarea fungicola</name>
    <dbReference type="NCBI Taxonomy" id="93591"/>
    <lineage>
        <taxon>Eukaryota</taxon>
        <taxon>Fungi</taxon>
        <taxon>Dikarya</taxon>
        <taxon>Ascomycota</taxon>
        <taxon>Pezizomycotina</taxon>
        <taxon>Sordariomycetes</taxon>
        <taxon>Hypocreomycetidae</taxon>
        <taxon>Hypocreales</taxon>
        <taxon>Cordycipitaceae</taxon>
        <taxon>Zarea</taxon>
    </lineage>
</organism>
<sequence length="184" mass="21025">MDETYFLTTPRIGFRYWAEDDIPLARALWGSPEVTRFFTADGLNETQIQERLNAEIEMQQKHGVQYWPIFLRDNGQHIGCCGLRPKDVEAGVLEFGVHLRPDFWGSGLAIEAGKTAIEYAFTELKVRQLFAGHHPENQPSKRMLGKLGFLYSGDELYPPTGLQHPSYTYRSTDYIPSTLEGRLL</sequence>
<keyword evidence="2" id="KW-1185">Reference proteome</keyword>